<dbReference type="PIRSF" id="PIRSF004846">
    <property type="entry name" value="ModA"/>
    <property type="match status" value="1"/>
</dbReference>
<dbReference type="RefSeq" id="WP_135112040.1">
    <property type="nucleotide sequence ID" value="NZ_JADGLL010000001.1"/>
</dbReference>
<sequence length="253" mass="25297">MRAARVTAILAGVVAVALGLSGCARDAGESDGIGGELTVYAAASLGPAFEELAAEFEAAHPGVDVRPPVLDGSQVLATQIAEGAPADVFASADESTMERVADLVRDPAVFATNTLVIAVPRGNPAGIGGLADLADPSVTVVLCAREVPCGAASGALLERAGVTVDPASEEQNVGAVLAKVAAGEADAGLVYRTDVARAAVDAVPAEGAEDVVNRYPVAALRDARNPAAAEAFVALVRGEVGRRVLAEHGFDGP</sequence>
<dbReference type="InterPro" id="IPR050682">
    <property type="entry name" value="ModA/WtpA"/>
</dbReference>
<feature type="signal peptide" evidence="5">
    <location>
        <begin position="1"/>
        <end position="26"/>
    </location>
</feature>
<name>A0A4Y9G0P2_9MICO</name>
<accession>A0A4Y9G0P2</accession>
<dbReference type="AlphaFoldDB" id="A0A4Y9G0P2"/>
<keyword evidence="2 4" id="KW-0479">Metal-binding</keyword>
<dbReference type="NCBIfam" id="TIGR01256">
    <property type="entry name" value="modA"/>
    <property type="match status" value="1"/>
</dbReference>
<reference evidence="6 7" key="1">
    <citation type="submission" date="2019-03" db="EMBL/GenBank/DDBJ databases">
        <title>Diversity of the mouse oral microbiome.</title>
        <authorList>
            <person name="Joseph S."/>
            <person name="Aduse-Opoku J."/>
            <person name="Curtis M."/>
            <person name="Wade W."/>
            <person name="Hashim A."/>
        </authorList>
    </citation>
    <scope>NUCLEOTIDE SEQUENCE [LARGE SCALE GENOMIC DNA]</scope>
    <source>
        <strain evidence="6 7">P1012</strain>
    </source>
</reference>
<dbReference type="GO" id="GO:0030973">
    <property type="term" value="F:molybdate ion binding"/>
    <property type="evidence" value="ECO:0007669"/>
    <property type="project" value="TreeGrafter"/>
</dbReference>
<dbReference type="GO" id="GO:0046872">
    <property type="term" value="F:metal ion binding"/>
    <property type="evidence" value="ECO:0007669"/>
    <property type="project" value="UniProtKB-KW"/>
</dbReference>
<dbReference type="OrthoDB" id="9785015at2"/>
<evidence type="ECO:0000256" key="2">
    <source>
        <dbReference type="ARBA" id="ARBA00022723"/>
    </source>
</evidence>
<evidence type="ECO:0000313" key="6">
    <source>
        <dbReference type="EMBL" id="TFU34605.1"/>
    </source>
</evidence>
<dbReference type="GO" id="GO:0015689">
    <property type="term" value="P:molybdate ion transport"/>
    <property type="evidence" value="ECO:0007669"/>
    <property type="project" value="InterPro"/>
</dbReference>
<dbReference type="InterPro" id="IPR005950">
    <property type="entry name" value="ModA"/>
</dbReference>
<proteinExistence type="inferred from homology"/>
<feature type="binding site" evidence="4">
    <location>
        <position position="191"/>
    </location>
    <ligand>
        <name>molybdate</name>
        <dbReference type="ChEBI" id="CHEBI:36264"/>
    </ligand>
</feature>
<evidence type="ECO:0000313" key="7">
    <source>
        <dbReference type="Proteomes" id="UP000298358"/>
    </source>
</evidence>
<feature type="binding site" evidence="4">
    <location>
        <position position="44"/>
    </location>
    <ligand>
        <name>molybdate</name>
        <dbReference type="ChEBI" id="CHEBI:36264"/>
    </ligand>
</feature>
<dbReference type="EMBL" id="SPQB01000001">
    <property type="protein sequence ID" value="TFU34605.1"/>
    <property type="molecule type" value="Genomic_DNA"/>
</dbReference>
<dbReference type="Gene3D" id="3.40.190.10">
    <property type="entry name" value="Periplasmic binding protein-like II"/>
    <property type="match status" value="2"/>
</dbReference>
<evidence type="ECO:0000256" key="1">
    <source>
        <dbReference type="ARBA" id="ARBA00009175"/>
    </source>
</evidence>
<organism evidence="6 7">
    <name type="scientific">Microbacterium paludicola</name>
    <dbReference type="NCBI Taxonomy" id="300019"/>
    <lineage>
        <taxon>Bacteria</taxon>
        <taxon>Bacillati</taxon>
        <taxon>Actinomycetota</taxon>
        <taxon>Actinomycetes</taxon>
        <taxon>Micrococcales</taxon>
        <taxon>Microbacteriaceae</taxon>
        <taxon>Microbacterium</taxon>
    </lineage>
</organism>
<evidence type="ECO:0000256" key="5">
    <source>
        <dbReference type="SAM" id="SignalP"/>
    </source>
</evidence>
<feature type="binding site" evidence="4">
    <location>
        <position position="73"/>
    </location>
    <ligand>
        <name>molybdate</name>
        <dbReference type="ChEBI" id="CHEBI:36264"/>
    </ligand>
</feature>
<keyword evidence="7" id="KW-1185">Reference proteome</keyword>
<dbReference type="Pfam" id="PF13531">
    <property type="entry name" value="SBP_bac_11"/>
    <property type="match status" value="1"/>
</dbReference>
<comment type="caution">
    <text evidence="6">The sequence shown here is derived from an EMBL/GenBank/DDBJ whole genome shotgun (WGS) entry which is preliminary data.</text>
</comment>
<dbReference type="PANTHER" id="PTHR30632">
    <property type="entry name" value="MOLYBDATE-BINDING PERIPLASMIC PROTEIN"/>
    <property type="match status" value="1"/>
</dbReference>
<gene>
    <name evidence="6" type="primary">modA</name>
    <name evidence="6" type="ORF">E4U02_00375</name>
</gene>
<feature type="chain" id="PRO_5039108221" evidence="5">
    <location>
        <begin position="27"/>
        <end position="253"/>
    </location>
</feature>
<comment type="similarity">
    <text evidence="1">Belongs to the bacterial solute-binding protein ModA family.</text>
</comment>
<dbReference type="PROSITE" id="PS51257">
    <property type="entry name" value="PROKAR_LIPOPROTEIN"/>
    <property type="match status" value="1"/>
</dbReference>
<keyword evidence="3 5" id="KW-0732">Signal</keyword>
<evidence type="ECO:0000256" key="4">
    <source>
        <dbReference type="PIRSR" id="PIRSR004846-1"/>
    </source>
</evidence>
<dbReference type="SUPFAM" id="SSF53850">
    <property type="entry name" value="Periplasmic binding protein-like II"/>
    <property type="match status" value="1"/>
</dbReference>
<dbReference type="PANTHER" id="PTHR30632:SF0">
    <property type="entry name" value="SULFATE-BINDING PROTEIN"/>
    <property type="match status" value="1"/>
</dbReference>
<keyword evidence="4" id="KW-0500">Molybdenum</keyword>
<feature type="binding site" evidence="4">
    <location>
        <position position="173"/>
    </location>
    <ligand>
        <name>molybdate</name>
        <dbReference type="ChEBI" id="CHEBI:36264"/>
    </ligand>
</feature>
<protein>
    <submittedName>
        <fullName evidence="6">Molybdate ABC transporter substrate-binding protein</fullName>
    </submittedName>
</protein>
<dbReference type="Proteomes" id="UP000298358">
    <property type="component" value="Unassembled WGS sequence"/>
</dbReference>
<evidence type="ECO:0000256" key="3">
    <source>
        <dbReference type="ARBA" id="ARBA00022729"/>
    </source>
</evidence>